<evidence type="ECO:0000256" key="2">
    <source>
        <dbReference type="ARBA" id="ARBA00022980"/>
    </source>
</evidence>
<dbReference type="AlphaFoldDB" id="A0A6M5YI18"/>
<keyword evidence="8" id="KW-1185">Reference proteome</keyword>
<dbReference type="GO" id="GO:0006412">
    <property type="term" value="P:translation"/>
    <property type="evidence" value="ECO:0007669"/>
    <property type="project" value="InterPro"/>
</dbReference>
<dbReference type="InterPro" id="IPR014721">
    <property type="entry name" value="Ribsml_uS5_D2-typ_fold_subgr"/>
</dbReference>
<gene>
    <name evidence="7" type="ORF">FTUN_1205</name>
</gene>
<dbReference type="GO" id="GO:0003735">
    <property type="term" value="F:structural constituent of ribosome"/>
    <property type="evidence" value="ECO:0007669"/>
    <property type="project" value="InterPro"/>
</dbReference>
<evidence type="ECO:0000256" key="5">
    <source>
        <dbReference type="ARBA" id="ARBA00035523"/>
    </source>
</evidence>
<evidence type="ECO:0000313" key="8">
    <source>
        <dbReference type="Proteomes" id="UP000503447"/>
    </source>
</evidence>
<organism evidence="7 8">
    <name type="scientific">Frigoriglobus tundricola</name>
    <dbReference type="NCBI Taxonomy" id="2774151"/>
    <lineage>
        <taxon>Bacteria</taxon>
        <taxon>Pseudomonadati</taxon>
        <taxon>Planctomycetota</taxon>
        <taxon>Planctomycetia</taxon>
        <taxon>Gemmatales</taxon>
        <taxon>Gemmataceae</taxon>
        <taxon>Frigoriglobus</taxon>
    </lineage>
</organism>
<dbReference type="GO" id="GO:0022627">
    <property type="term" value="C:cytosolic small ribosomal subunit"/>
    <property type="evidence" value="ECO:0007669"/>
    <property type="project" value="TreeGrafter"/>
</dbReference>
<dbReference type="Pfam" id="PF00380">
    <property type="entry name" value="Ribosomal_S9"/>
    <property type="match status" value="2"/>
</dbReference>
<evidence type="ECO:0000256" key="6">
    <source>
        <dbReference type="SAM" id="MobiDB-lite"/>
    </source>
</evidence>
<dbReference type="Proteomes" id="UP000503447">
    <property type="component" value="Chromosome"/>
</dbReference>
<dbReference type="GO" id="GO:0003723">
    <property type="term" value="F:RNA binding"/>
    <property type="evidence" value="ECO:0007669"/>
    <property type="project" value="TreeGrafter"/>
</dbReference>
<keyword evidence="2 7" id="KW-0689">Ribosomal protein</keyword>
<evidence type="ECO:0000313" key="7">
    <source>
        <dbReference type="EMBL" id="QJW93697.1"/>
    </source>
</evidence>
<protein>
    <recommendedName>
        <fullName evidence="4">Small ribosomal subunit protein uS9</fullName>
    </recommendedName>
    <alternativeName>
        <fullName evidence="5">30S ribosomal protein S9</fullName>
    </alternativeName>
</protein>
<evidence type="ECO:0000256" key="3">
    <source>
        <dbReference type="ARBA" id="ARBA00023274"/>
    </source>
</evidence>
<dbReference type="InterPro" id="IPR000754">
    <property type="entry name" value="Ribosomal_uS9"/>
</dbReference>
<dbReference type="PANTHER" id="PTHR21569">
    <property type="entry name" value="RIBOSOMAL PROTEIN S9"/>
    <property type="match status" value="1"/>
</dbReference>
<feature type="compositionally biased region" description="Basic residues" evidence="6">
    <location>
        <begin position="188"/>
        <end position="207"/>
    </location>
</feature>
<dbReference type="Gene3D" id="3.30.230.10">
    <property type="match status" value="2"/>
</dbReference>
<proteinExistence type="inferred from homology"/>
<dbReference type="InterPro" id="IPR020568">
    <property type="entry name" value="Ribosomal_Su5_D2-typ_SF"/>
</dbReference>
<keyword evidence="3" id="KW-0687">Ribonucleoprotein</keyword>
<feature type="region of interest" description="Disordered" evidence="6">
    <location>
        <begin position="128"/>
        <end position="207"/>
    </location>
</feature>
<feature type="compositionally biased region" description="Low complexity" evidence="6">
    <location>
        <begin position="135"/>
        <end position="146"/>
    </location>
</feature>
<reference evidence="8" key="1">
    <citation type="submission" date="2020-05" db="EMBL/GenBank/DDBJ databases">
        <title>Frigoriglobus tundricola gen. nov., sp. nov., a psychrotolerant cellulolytic planctomycete of the family Gemmataceae with two divergent copies of 16S rRNA gene.</title>
        <authorList>
            <person name="Kulichevskaya I.S."/>
            <person name="Ivanova A.A."/>
            <person name="Naumoff D.G."/>
            <person name="Beletsky A.V."/>
            <person name="Rijpstra W.I.C."/>
            <person name="Sinninghe Damste J.S."/>
            <person name="Mardanov A.V."/>
            <person name="Ravin N.V."/>
            <person name="Dedysh S.N."/>
        </authorList>
    </citation>
    <scope>NUCLEOTIDE SEQUENCE [LARGE SCALE GENOMIC DNA]</scope>
    <source>
        <strain evidence="8">PL17</strain>
    </source>
</reference>
<dbReference type="KEGG" id="ftj:FTUN_1205"/>
<evidence type="ECO:0000256" key="4">
    <source>
        <dbReference type="ARBA" id="ARBA00035259"/>
    </source>
</evidence>
<dbReference type="PANTHER" id="PTHR21569:SF1">
    <property type="entry name" value="SMALL RIBOSOMAL SUBUNIT PROTEIN US9M"/>
    <property type="match status" value="1"/>
</dbReference>
<name>A0A6M5YI18_9BACT</name>
<comment type="similarity">
    <text evidence="1">Belongs to the universal ribosomal protein uS9 family.</text>
</comment>
<evidence type="ECO:0000256" key="1">
    <source>
        <dbReference type="ARBA" id="ARBA00005251"/>
    </source>
</evidence>
<accession>A0A6M5YI18</accession>
<dbReference type="SUPFAM" id="SSF54211">
    <property type="entry name" value="Ribosomal protein S5 domain 2-like"/>
    <property type="match status" value="2"/>
</dbReference>
<dbReference type="EMBL" id="CP053452">
    <property type="protein sequence ID" value="QJW93697.1"/>
    <property type="molecule type" value="Genomic_DNA"/>
</dbReference>
<sequence>MAEKKPAKPAAKTPRTFYIATGRRKTAVARVRVTEGKGVVLINGKPLEEYFHEDKDRAAVLGPLKITDQLTRVDVFVNAKGGGVTGQAGAVCQGLARAMKTMFSPKDEQRAKVFDTTTVIKAYRDEKQERERAKAIPTKTAAPAAPVSEATPLIPGTAPAAPSPVDTATGMVKKLRDSGYLTRDARMKERKKYGLRGARRGTQFSKR</sequence>